<keyword evidence="2" id="KW-1185">Reference proteome</keyword>
<protein>
    <recommendedName>
        <fullName evidence="3">NACHT domain-containing protein</fullName>
    </recommendedName>
</protein>
<evidence type="ECO:0000313" key="2">
    <source>
        <dbReference type="Proteomes" id="UP000828390"/>
    </source>
</evidence>
<name>A0A9D4EWT9_DREPO</name>
<accession>A0A9D4EWT9</accession>
<reference evidence="1" key="2">
    <citation type="submission" date="2020-11" db="EMBL/GenBank/DDBJ databases">
        <authorList>
            <person name="McCartney M.A."/>
            <person name="Auch B."/>
            <person name="Kono T."/>
            <person name="Mallez S."/>
            <person name="Becker A."/>
            <person name="Gohl D.M."/>
            <person name="Silverstein K.A.T."/>
            <person name="Koren S."/>
            <person name="Bechman K.B."/>
            <person name="Herman A."/>
            <person name="Abrahante J.E."/>
            <person name="Garbe J."/>
        </authorList>
    </citation>
    <scope>NUCLEOTIDE SEQUENCE</scope>
    <source>
        <strain evidence="1">Duluth1</strain>
        <tissue evidence="1">Whole animal</tissue>
    </source>
</reference>
<dbReference type="InterPro" id="IPR027417">
    <property type="entry name" value="P-loop_NTPase"/>
</dbReference>
<dbReference type="EMBL" id="JAIWYP010000008">
    <property type="protein sequence ID" value="KAH3788274.1"/>
    <property type="molecule type" value="Genomic_DNA"/>
</dbReference>
<dbReference type="Proteomes" id="UP000828390">
    <property type="component" value="Unassembled WGS sequence"/>
</dbReference>
<dbReference type="AlphaFoldDB" id="A0A9D4EWT9"/>
<dbReference type="PANTHER" id="PTHR35083">
    <property type="entry name" value="RGD1565685 PROTEIN"/>
    <property type="match status" value="1"/>
</dbReference>
<dbReference type="InterPro" id="IPR027897">
    <property type="entry name" value="DUF4559"/>
</dbReference>
<dbReference type="SUPFAM" id="SSF52540">
    <property type="entry name" value="P-loop containing nucleoside triphosphate hydrolases"/>
    <property type="match status" value="1"/>
</dbReference>
<reference evidence="1" key="1">
    <citation type="journal article" date="2019" name="bioRxiv">
        <title>The Genome of the Zebra Mussel, Dreissena polymorpha: A Resource for Invasive Species Research.</title>
        <authorList>
            <person name="McCartney M.A."/>
            <person name="Auch B."/>
            <person name="Kono T."/>
            <person name="Mallez S."/>
            <person name="Zhang Y."/>
            <person name="Obille A."/>
            <person name="Becker A."/>
            <person name="Abrahante J.E."/>
            <person name="Garbe J."/>
            <person name="Badalamenti J.P."/>
            <person name="Herman A."/>
            <person name="Mangelson H."/>
            <person name="Liachko I."/>
            <person name="Sullivan S."/>
            <person name="Sone E.D."/>
            <person name="Koren S."/>
            <person name="Silverstein K.A.T."/>
            <person name="Beckman K.B."/>
            <person name="Gohl D.M."/>
        </authorList>
    </citation>
    <scope>NUCLEOTIDE SEQUENCE</scope>
    <source>
        <strain evidence="1">Duluth1</strain>
        <tissue evidence="1">Whole animal</tissue>
    </source>
</reference>
<dbReference type="Pfam" id="PF15112">
    <property type="entry name" value="DUF4559"/>
    <property type="match status" value="1"/>
</dbReference>
<comment type="caution">
    <text evidence="1">The sequence shown here is derived from an EMBL/GenBank/DDBJ whole genome shotgun (WGS) entry which is preliminary data.</text>
</comment>
<gene>
    <name evidence="1" type="ORF">DPMN_166409</name>
</gene>
<sequence length="462" mass="53386">MASYTHVFADEETKNWFKAFIALQITKEGLTEFVDKETQKIHSIVGKGCGNCFIENLLKCPTRDICSNQHNCNFHNAPGKQNRTCPVNVCDQIRINIILQHRFSRPSWKNTDATKWNTHVWEIAKCFLHPDGYLQVTSVQNTDFNGMINIILNCIYFDTSFSFNISPKHPQLPCILTKARQIGRDVRHTADCKVTDVVLQDYFLTLTTLLTDSKCLSQHRSASQAVTKLLKLQTDRLAITQTELSILLHDAHQTLDQCKQVRIQAGMHICQELLKALDQMKSYTNESLITLDEHTQRILQRITDAETHAIKRIQQTGKQCMDDNYQYQEQEFLNHLVQHYKDNLSNIPLSHLVKGIDRDDFYVTPEIVVLYKEKDTRITTYEQLFYSEQGLNRKIFIQGEPGVGKSTLAINVVLDWVNQISVSPKNKKTTLEHEETLKHFDFIFFVSMCNSANERELVKMIK</sequence>
<organism evidence="1 2">
    <name type="scientific">Dreissena polymorpha</name>
    <name type="common">Zebra mussel</name>
    <name type="synonym">Mytilus polymorpha</name>
    <dbReference type="NCBI Taxonomy" id="45954"/>
    <lineage>
        <taxon>Eukaryota</taxon>
        <taxon>Metazoa</taxon>
        <taxon>Spiralia</taxon>
        <taxon>Lophotrochozoa</taxon>
        <taxon>Mollusca</taxon>
        <taxon>Bivalvia</taxon>
        <taxon>Autobranchia</taxon>
        <taxon>Heteroconchia</taxon>
        <taxon>Euheterodonta</taxon>
        <taxon>Imparidentia</taxon>
        <taxon>Neoheterodontei</taxon>
        <taxon>Myida</taxon>
        <taxon>Dreissenoidea</taxon>
        <taxon>Dreissenidae</taxon>
        <taxon>Dreissena</taxon>
    </lineage>
</organism>
<evidence type="ECO:0008006" key="3">
    <source>
        <dbReference type="Google" id="ProtNLM"/>
    </source>
</evidence>
<proteinExistence type="predicted"/>
<dbReference type="Gene3D" id="3.40.50.300">
    <property type="entry name" value="P-loop containing nucleotide triphosphate hydrolases"/>
    <property type="match status" value="1"/>
</dbReference>
<evidence type="ECO:0000313" key="1">
    <source>
        <dbReference type="EMBL" id="KAH3788274.1"/>
    </source>
</evidence>
<dbReference type="PANTHER" id="PTHR35083:SF1">
    <property type="entry name" value="RGD1565685 PROTEIN"/>
    <property type="match status" value="1"/>
</dbReference>